<comment type="subcellular location">
    <subcellularLocation>
        <location evidence="2">Cytoplasm</location>
    </subcellularLocation>
    <subcellularLocation>
        <location evidence="1">Nucleus</location>
    </subcellularLocation>
</comment>
<dbReference type="Proteomes" id="UP001497623">
    <property type="component" value="Unassembled WGS sequence"/>
</dbReference>
<evidence type="ECO:0000256" key="16">
    <source>
        <dbReference type="SAM" id="Coils"/>
    </source>
</evidence>
<dbReference type="InterPro" id="IPR001214">
    <property type="entry name" value="SET_dom"/>
</dbReference>
<dbReference type="Pfam" id="PF00856">
    <property type="entry name" value="SET"/>
    <property type="match status" value="1"/>
</dbReference>
<dbReference type="GO" id="GO:0008170">
    <property type="term" value="F:N-methyltransferase activity"/>
    <property type="evidence" value="ECO:0007669"/>
    <property type="project" value="UniProtKB-ARBA"/>
</dbReference>
<dbReference type="InterPro" id="IPR011990">
    <property type="entry name" value="TPR-like_helical_dom_sf"/>
</dbReference>
<reference evidence="19 20" key="1">
    <citation type="submission" date="2024-05" db="EMBL/GenBank/DDBJ databases">
        <authorList>
            <person name="Wallberg A."/>
        </authorList>
    </citation>
    <scope>NUCLEOTIDE SEQUENCE [LARGE SCALE GENOMIC DNA]</scope>
</reference>
<proteinExistence type="predicted"/>
<evidence type="ECO:0000256" key="13">
    <source>
        <dbReference type="ARBA" id="ARBA00093635"/>
    </source>
</evidence>
<dbReference type="CDD" id="cd10536">
    <property type="entry name" value="SET_SMYD4"/>
    <property type="match status" value="1"/>
</dbReference>
<dbReference type="PROSITE" id="PS50865">
    <property type="entry name" value="ZF_MYND_2"/>
    <property type="match status" value="1"/>
</dbReference>
<evidence type="ECO:0000256" key="14">
    <source>
        <dbReference type="ARBA" id="ARBA00093680"/>
    </source>
</evidence>
<evidence type="ECO:0000256" key="11">
    <source>
        <dbReference type="ARBA" id="ARBA00048985"/>
    </source>
</evidence>
<evidence type="ECO:0000256" key="12">
    <source>
        <dbReference type="ARBA" id="ARBA00093423"/>
    </source>
</evidence>
<organism evidence="19 20">
    <name type="scientific">Meganyctiphanes norvegica</name>
    <name type="common">Northern krill</name>
    <name type="synonym">Thysanopoda norvegica</name>
    <dbReference type="NCBI Taxonomy" id="48144"/>
    <lineage>
        <taxon>Eukaryota</taxon>
        <taxon>Metazoa</taxon>
        <taxon>Ecdysozoa</taxon>
        <taxon>Arthropoda</taxon>
        <taxon>Crustacea</taxon>
        <taxon>Multicrustacea</taxon>
        <taxon>Malacostraca</taxon>
        <taxon>Eumalacostraca</taxon>
        <taxon>Eucarida</taxon>
        <taxon>Euphausiacea</taxon>
        <taxon>Euphausiidae</taxon>
        <taxon>Meganyctiphanes</taxon>
    </lineage>
</organism>
<accession>A0AAV2S6F9</accession>
<feature type="coiled-coil region" evidence="16">
    <location>
        <begin position="378"/>
        <end position="405"/>
    </location>
</feature>
<dbReference type="GO" id="GO:0005737">
    <property type="term" value="C:cytoplasm"/>
    <property type="evidence" value="ECO:0007669"/>
    <property type="project" value="UniProtKB-SubCell"/>
</dbReference>
<dbReference type="GO" id="GO:0042826">
    <property type="term" value="F:histone deacetylase binding"/>
    <property type="evidence" value="ECO:0007669"/>
    <property type="project" value="TreeGrafter"/>
</dbReference>
<evidence type="ECO:0000256" key="8">
    <source>
        <dbReference type="ARBA" id="ARBA00022771"/>
    </source>
</evidence>
<evidence type="ECO:0000256" key="2">
    <source>
        <dbReference type="ARBA" id="ARBA00004496"/>
    </source>
</evidence>
<keyword evidence="3" id="KW-0963">Cytoplasm</keyword>
<dbReference type="PANTHER" id="PTHR46165:SF2">
    <property type="entry name" value="SET AND MYND DOMAIN-CONTAINING PROTEIN 4"/>
    <property type="match status" value="1"/>
</dbReference>
<comment type="catalytic activity">
    <reaction evidence="11">
        <text>L-lysyl-[protein] + S-adenosyl-L-methionine = N(6)-methyl-L-lysyl-[protein] + S-adenosyl-L-homocysteine + H(+)</text>
        <dbReference type="Rhea" id="RHEA:51736"/>
        <dbReference type="Rhea" id="RHEA-COMP:9752"/>
        <dbReference type="Rhea" id="RHEA-COMP:13053"/>
        <dbReference type="ChEBI" id="CHEBI:15378"/>
        <dbReference type="ChEBI" id="CHEBI:29969"/>
        <dbReference type="ChEBI" id="CHEBI:57856"/>
        <dbReference type="ChEBI" id="CHEBI:59789"/>
        <dbReference type="ChEBI" id="CHEBI:61929"/>
    </reaction>
</comment>
<evidence type="ECO:0000256" key="5">
    <source>
        <dbReference type="ARBA" id="ARBA00022679"/>
    </source>
</evidence>
<dbReference type="GO" id="GO:0032259">
    <property type="term" value="P:methylation"/>
    <property type="evidence" value="ECO:0007669"/>
    <property type="project" value="UniProtKB-KW"/>
</dbReference>
<dbReference type="SUPFAM" id="SSF48452">
    <property type="entry name" value="TPR-like"/>
    <property type="match status" value="1"/>
</dbReference>
<dbReference type="InterPro" id="IPR044421">
    <property type="entry name" value="SMYD4_SET"/>
</dbReference>
<dbReference type="GO" id="GO:0008270">
    <property type="term" value="F:zinc ion binding"/>
    <property type="evidence" value="ECO:0007669"/>
    <property type="project" value="UniProtKB-KW"/>
</dbReference>
<evidence type="ECO:0000256" key="15">
    <source>
        <dbReference type="PROSITE-ProRule" id="PRU00134"/>
    </source>
</evidence>
<dbReference type="Gene3D" id="1.10.220.160">
    <property type="match status" value="1"/>
</dbReference>
<keyword evidence="20" id="KW-1185">Reference proteome</keyword>
<evidence type="ECO:0000313" key="19">
    <source>
        <dbReference type="EMBL" id="CAL4163154.1"/>
    </source>
</evidence>
<dbReference type="Gene3D" id="6.10.140.2220">
    <property type="match status" value="1"/>
</dbReference>
<dbReference type="Gene3D" id="1.25.40.10">
    <property type="entry name" value="Tetratricopeptide repeat domain"/>
    <property type="match status" value="1"/>
</dbReference>
<evidence type="ECO:0000256" key="1">
    <source>
        <dbReference type="ARBA" id="ARBA00004123"/>
    </source>
</evidence>
<dbReference type="SUPFAM" id="SSF82199">
    <property type="entry name" value="SET domain"/>
    <property type="match status" value="1"/>
</dbReference>
<dbReference type="PANTHER" id="PTHR46165">
    <property type="entry name" value="SET AND MYND DOMAIN-CONTAINING PROTEIN 4"/>
    <property type="match status" value="1"/>
</dbReference>
<evidence type="ECO:0000256" key="4">
    <source>
        <dbReference type="ARBA" id="ARBA00022603"/>
    </source>
</evidence>
<evidence type="ECO:0000256" key="6">
    <source>
        <dbReference type="ARBA" id="ARBA00022691"/>
    </source>
</evidence>
<gene>
    <name evidence="19" type="ORF">MNOR_LOCUS32932</name>
</gene>
<evidence type="ECO:0000313" key="20">
    <source>
        <dbReference type="Proteomes" id="UP001497623"/>
    </source>
</evidence>
<protein>
    <recommendedName>
        <fullName evidence="13">Protein-lysine N-methyltransferase SMYD4</fullName>
    </recommendedName>
    <alternativeName>
        <fullName evidence="14">SET and MYND domain-containing protein 4</fullName>
    </alternativeName>
</protein>
<dbReference type="AlphaFoldDB" id="A0AAV2S6F9"/>
<dbReference type="InterPro" id="IPR052097">
    <property type="entry name" value="SET-MYND_domain_protein"/>
</dbReference>
<keyword evidence="8 15" id="KW-0863">Zinc-finger</keyword>
<name>A0AAV2S6F9_MEGNR</name>
<comment type="function">
    <text evidence="12">Protein-lysine N-methyltransferase. Monomethylates PRMT5, modulating its transcriptional activity. May also act as a histone methyltransferase. Plays a critical role in cardiac development. Acts as a key epigenetic regulator of gene expression during cardiac development via its dual activities as a methyltransferase and negative regulator of HDAC1.</text>
</comment>
<evidence type="ECO:0000259" key="17">
    <source>
        <dbReference type="PROSITE" id="PS50280"/>
    </source>
</evidence>
<feature type="domain" description="MYND-type" evidence="18">
    <location>
        <begin position="311"/>
        <end position="350"/>
    </location>
</feature>
<comment type="caution">
    <text evidence="19">The sequence shown here is derived from an EMBL/GenBank/DDBJ whole genome shotgun (WGS) entry which is preliminary data.</text>
</comment>
<dbReference type="GO" id="GO:0008276">
    <property type="term" value="F:protein methyltransferase activity"/>
    <property type="evidence" value="ECO:0007669"/>
    <property type="project" value="UniProtKB-ARBA"/>
</dbReference>
<keyword evidence="9" id="KW-0862">Zinc</keyword>
<evidence type="ECO:0000256" key="9">
    <source>
        <dbReference type="ARBA" id="ARBA00022833"/>
    </source>
</evidence>
<keyword evidence="4" id="KW-0489">Methyltransferase</keyword>
<dbReference type="InterPro" id="IPR046341">
    <property type="entry name" value="SET_dom_sf"/>
</dbReference>
<feature type="domain" description="SET" evidence="17">
    <location>
        <begin position="264"/>
        <end position="553"/>
    </location>
</feature>
<evidence type="ECO:0000256" key="7">
    <source>
        <dbReference type="ARBA" id="ARBA00022723"/>
    </source>
</evidence>
<dbReference type="PROSITE" id="PS50280">
    <property type="entry name" value="SET"/>
    <property type="match status" value="1"/>
</dbReference>
<dbReference type="SUPFAM" id="SSF144232">
    <property type="entry name" value="HIT/MYND zinc finger-like"/>
    <property type="match status" value="1"/>
</dbReference>
<dbReference type="Gene3D" id="2.170.270.10">
    <property type="entry name" value="SET domain"/>
    <property type="match status" value="1"/>
</dbReference>
<evidence type="ECO:0000256" key="10">
    <source>
        <dbReference type="ARBA" id="ARBA00023242"/>
    </source>
</evidence>
<keyword evidence="6" id="KW-0949">S-adenosyl-L-methionine</keyword>
<keyword evidence="7" id="KW-0479">Metal-binding</keyword>
<keyword evidence="10" id="KW-0539">Nucleus</keyword>
<dbReference type="GO" id="GO:0008757">
    <property type="term" value="F:S-adenosylmethionine-dependent methyltransferase activity"/>
    <property type="evidence" value="ECO:0007669"/>
    <property type="project" value="UniProtKB-ARBA"/>
</dbReference>
<evidence type="ECO:0000259" key="18">
    <source>
        <dbReference type="PROSITE" id="PS50865"/>
    </source>
</evidence>
<dbReference type="InterPro" id="IPR002893">
    <property type="entry name" value="Znf_MYND"/>
</dbReference>
<evidence type="ECO:0000256" key="3">
    <source>
        <dbReference type="ARBA" id="ARBA00022490"/>
    </source>
</evidence>
<keyword evidence="16" id="KW-0175">Coiled coil</keyword>
<sequence length="682" mass="77213">MADDHLTFQSFLTALKAELEFKGKYEDVIKNFHSEKPVSEMFKYFWSLEEAHSNLGFSLVPSFKSEEKADSLRAEGNKFYQNNILDKALDFYNFSIMVAPHPDIKCSEFENNNVSKSDNNNNQKSKSLALGFANRSAVLFELDQFEKCIGDIDLALKYGYPQDQQSKLAERKSKCLISLNKQKDAQSLLESTITTLADVNLDKKKKEATRSRLSKLLQECQQGTTKKPQKSESSAKSFEHIFSFQNRVAPQLSKENPNMPGASNKVQMKYTKEKGRFLVTDRTVMPGELLLVEKSYASCPYVKPEVLSTHCCNCLVRCNNPLPCPNCAMAVFCSDKCRTTGWKGFHCIECPSLSTLAVLNLGQNFCTLLYRMIAQTPYAHLRDLLNNCEKENNQVNSEMKGFNNKGIFDTSEFASVFSLVGNIEHRSPDDLLKRASLAYVLLQLLIQSKSYFLDPSGESFSPDDKEILLLGSLLMSLVMKMPCNSMVISEFNVNIANKRECNNEDIGAGMFPLSCLMNHSCNPSASHHSYGTYKATYASKYLPEGSEITISYGYHYANDEMTVRKSQLKSAYFFDCQCEACKDEWPMLSNLSLKPSLKNSNSMKQSEMKKLWMQFQMAKENFVKSYENIAEGQVGKSEIKSCSDLVVFLDKNVTVPCRMYYETQEALKHCLERGTPCTFVSK</sequence>
<keyword evidence="5" id="KW-0808">Transferase</keyword>
<dbReference type="GO" id="GO:0005634">
    <property type="term" value="C:nucleus"/>
    <property type="evidence" value="ECO:0007669"/>
    <property type="project" value="UniProtKB-SubCell"/>
</dbReference>
<dbReference type="EMBL" id="CAXKWB010046012">
    <property type="protein sequence ID" value="CAL4163154.1"/>
    <property type="molecule type" value="Genomic_DNA"/>
</dbReference>